<evidence type="ECO:0000256" key="1">
    <source>
        <dbReference type="ARBA" id="ARBA00006174"/>
    </source>
</evidence>
<dbReference type="Pfam" id="PF03972">
    <property type="entry name" value="MmgE_PrpD_N"/>
    <property type="match status" value="1"/>
</dbReference>
<dbReference type="InterPro" id="IPR005656">
    <property type="entry name" value="MmgE_PrpD"/>
</dbReference>
<dbReference type="InterPro" id="IPR045336">
    <property type="entry name" value="MmgE_PrpD_N"/>
</dbReference>
<dbReference type="InterPro" id="IPR042188">
    <property type="entry name" value="MmgE/PrpD_sf_2"/>
</dbReference>
<evidence type="ECO:0000259" key="3">
    <source>
        <dbReference type="Pfam" id="PF19305"/>
    </source>
</evidence>
<dbReference type="GO" id="GO:0016829">
    <property type="term" value="F:lyase activity"/>
    <property type="evidence" value="ECO:0007669"/>
    <property type="project" value="InterPro"/>
</dbReference>
<evidence type="ECO:0000313" key="4">
    <source>
        <dbReference type="EMBL" id="TWO71233.1"/>
    </source>
</evidence>
<dbReference type="EMBL" id="VOBQ01000008">
    <property type="protein sequence ID" value="TWO71233.1"/>
    <property type="molecule type" value="Genomic_DNA"/>
</dbReference>
<dbReference type="OrthoDB" id="9797528at2"/>
<protein>
    <submittedName>
        <fullName evidence="4">MmgE/PrpD family protein</fullName>
    </submittedName>
</protein>
<accession>A0A562ZRR7</accession>
<feature type="domain" description="MmgE/PrpD C-terminal" evidence="3">
    <location>
        <begin position="284"/>
        <end position="455"/>
    </location>
</feature>
<dbReference type="RefSeq" id="WP_145892850.1">
    <property type="nucleotide sequence ID" value="NZ_VOBQ01000008.1"/>
</dbReference>
<dbReference type="PANTHER" id="PTHR16943">
    <property type="entry name" value="2-METHYLCITRATE DEHYDRATASE-RELATED"/>
    <property type="match status" value="1"/>
</dbReference>
<dbReference type="InterPro" id="IPR042183">
    <property type="entry name" value="MmgE/PrpD_sf_1"/>
</dbReference>
<keyword evidence="5" id="KW-1185">Reference proteome</keyword>
<evidence type="ECO:0000259" key="2">
    <source>
        <dbReference type="Pfam" id="PF03972"/>
    </source>
</evidence>
<gene>
    <name evidence="4" type="ORF">FN976_09855</name>
</gene>
<evidence type="ECO:0000313" key="5">
    <source>
        <dbReference type="Proteomes" id="UP000318199"/>
    </source>
</evidence>
<comment type="similarity">
    <text evidence="1">Belongs to the PrpD family.</text>
</comment>
<dbReference type="Gene3D" id="1.10.4100.10">
    <property type="entry name" value="2-methylcitrate dehydratase PrpD"/>
    <property type="match status" value="1"/>
</dbReference>
<dbReference type="InterPro" id="IPR036148">
    <property type="entry name" value="MmgE/PrpD_sf"/>
</dbReference>
<sequence>MSNSPTPSVSGPTIAARLATFVADLTPQQVPAAVLERARHLLLDAVGIAHASTHYDFAHRSLSAMTELSAGAGKTPVIGLATKLSMRDAMLMNGILIHGLDYDDTHAAGVIHATASTFPCALGCTAQAGLDGEAMLTAYVAGMEVGTRLASVAKGGFHQVGFHPTGLIGAFACTLVAGRLFGLNPAQLAMAQGITLSVASGSLEFLQDGAWTKRMHPGWAAVAGLTAATMARHGFKGPDRPYEGRFGVFNSYLGPLAKDCDLSLATADLGEVWELAKVTVKPLPACHFTHACADAAAILRERHGLRVADIAAVRALVPAEVVKTVCEPVATKKRPQNSYDAQFSIPYAVATALAKGRFGLTELDDAALRDEQVLALAAKVEYEIDPDSPFPTYYSGEVVVTLNDGRELRHREHINRGAADRPISNADVERKFMDNMALVASAGRAARVRDLVLAIDRDCAAIDIQRALAARG</sequence>
<dbReference type="PANTHER" id="PTHR16943:SF8">
    <property type="entry name" value="2-METHYLCITRATE DEHYDRATASE"/>
    <property type="match status" value="1"/>
</dbReference>
<dbReference type="AlphaFoldDB" id="A0A562ZRR7"/>
<dbReference type="SUPFAM" id="SSF103378">
    <property type="entry name" value="2-methylcitrate dehydratase PrpD"/>
    <property type="match status" value="1"/>
</dbReference>
<feature type="domain" description="MmgE/PrpD N-terminal" evidence="2">
    <location>
        <begin position="17"/>
        <end position="254"/>
    </location>
</feature>
<dbReference type="Pfam" id="PF19305">
    <property type="entry name" value="MmgE_PrpD_C"/>
    <property type="match status" value="1"/>
</dbReference>
<name>A0A562ZRR7_9BURK</name>
<proteinExistence type="inferred from homology"/>
<dbReference type="Gene3D" id="3.30.1330.120">
    <property type="entry name" value="2-methylcitrate dehydratase PrpD"/>
    <property type="match status" value="1"/>
</dbReference>
<comment type="caution">
    <text evidence="4">The sequence shown here is derived from an EMBL/GenBank/DDBJ whole genome shotgun (WGS) entry which is preliminary data.</text>
</comment>
<organism evidence="4 5">
    <name type="scientific">Caenimonas sedimenti</name>
    <dbReference type="NCBI Taxonomy" id="2596921"/>
    <lineage>
        <taxon>Bacteria</taxon>
        <taxon>Pseudomonadati</taxon>
        <taxon>Pseudomonadota</taxon>
        <taxon>Betaproteobacteria</taxon>
        <taxon>Burkholderiales</taxon>
        <taxon>Comamonadaceae</taxon>
        <taxon>Caenimonas</taxon>
    </lineage>
</organism>
<reference evidence="4 5" key="1">
    <citation type="submission" date="2019-07" db="EMBL/GenBank/DDBJ databases">
        <title>Caenimonas sedimenti sp. nov., isolated from activated sludge.</title>
        <authorList>
            <person name="Xu J."/>
        </authorList>
    </citation>
    <scope>NUCLEOTIDE SEQUENCE [LARGE SCALE GENOMIC DNA]</scope>
    <source>
        <strain evidence="4 5">HX-9-20</strain>
    </source>
</reference>
<dbReference type="Proteomes" id="UP000318199">
    <property type="component" value="Unassembled WGS sequence"/>
</dbReference>
<dbReference type="InterPro" id="IPR045337">
    <property type="entry name" value="MmgE_PrpD_C"/>
</dbReference>